<evidence type="ECO:0000313" key="6">
    <source>
        <dbReference type="EMBL" id="KMW23749.1"/>
    </source>
</evidence>
<reference evidence="6 7" key="1">
    <citation type="submission" date="2011-04" db="EMBL/GenBank/DDBJ databases">
        <title>The Genome Sequence of Clostridium citroniae WAL-19142.</title>
        <authorList>
            <consortium name="The Broad Institute Genome Sequencing Platform"/>
            <person name="Earl A."/>
            <person name="Ward D."/>
            <person name="Feldgarden M."/>
            <person name="Gevers D."/>
            <person name="Warren Y.A."/>
            <person name="Tyrrell K.L."/>
            <person name="Citron D.M."/>
            <person name="Goldstein E.J."/>
            <person name="Daigneault M."/>
            <person name="Allen-Vercoe E."/>
            <person name="Young S.K."/>
            <person name="Zeng Q."/>
            <person name="Gargeya S."/>
            <person name="Fitzgerald M."/>
            <person name="Haas B."/>
            <person name="Abouelleil A."/>
            <person name="Alvarado L."/>
            <person name="Arachchi H.M."/>
            <person name="Berlin A."/>
            <person name="Brown A."/>
            <person name="Chapman S.B."/>
            <person name="Chen Z."/>
            <person name="Dunbar C."/>
            <person name="Freedman E."/>
            <person name="Gearin G."/>
            <person name="Gellesch M."/>
            <person name="Goldberg J."/>
            <person name="Griggs A."/>
            <person name="Gujja S."/>
            <person name="Heilman E.R."/>
            <person name="Heiman D."/>
            <person name="Howarth C."/>
            <person name="Larson L."/>
            <person name="Lui A."/>
            <person name="MacDonald P.J."/>
            <person name="Mehta T."/>
            <person name="Montmayeur A."/>
            <person name="Murphy C."/>
            <person name="Neiman D."/>
            <person name="Pearson M."/>
            <person name="Priest M."/>
            <person name="Roberts A."/>
            <person name="Saif S."/>
            <person name="Shea T."/>
            <person name="Shenoy N."/>
            <person name="Sisk P."/>
            <person name="Stolte C."/>
            <person name="Sykes S."/>
            <person name="White J."/>
            <person name="Yandava C."/>
            <person name="Wortman J."/>
            <person name="Nusbaum C."/>
            <person name="Birren B."/>
        </authorList>
    </citation>
    <scope>NUCLEOTIDE SEQUENCE [LARGE SCALE GENOMIC DNA]</scope>
    <source>
        <strain evidence="6 7">WAL-19142</strain>
    </source>
</reference>
<comment type="subcellular location">
    <subcellularLocation>
        <location evidence="1">Membrane</location>
        <topology evidence="1">Multi-pass membrane protein</topology>
    </subcellularLocation>
</comment>
<dbReference type="OrthoDB" id="166227at2"/>
<evidence type="ECO:0000256" key="1">
    <source>
        <dbReference type="ARBA" id="ARBA00004141"/>
    </source>
</evidence>
<gene>
    <name evidence="6" type="ORF">HMPREF9470_00965</name>
</gene>
<feature type="transmembrane region" description="Helical" evidence="5">
    <location>
        <begin position="23"/>
        <end position="50"/>
    </location>
</feature>
<dbReference type="Proteomes" id="UP000037392">
    <property type="component" value="Unassembled WGS sequence"/>
</dbReference>
<evidence type="ECO:0000313" key="7">
    <source>
        <dbReference type="Proteomes" id="UP000037392"/>
    </source>
</evidence>
<evidence type="ECO:0008006" key="8">
    <source>
        <dbReference type="Google" id="ProtNLM"/>
    </source>
</evidence>
<evidence type="ECO:0000256" key="2">
    <source>
        <dbReference type="ARBA" id="ARBA00022692"/>
    </source>
</evidence>
<dbReference type="PATRIC" id="fig|742734.4.peg.1022"/>
<proteinExistence type="predicted"/>
<organism evidence="6 7">
    <name type="scientific">[Clostridium] citroniae WAL-19142</name>
    <dbReference type="NCBI Taxonomy" id="742734"/>
    <lineage>
        <taxon>Bacteria</taxon>
        <taxon>Bacillati</taxon>
        <taxon>Bacillota</taxon>
        <taxon>Clostridia</taxon>
        <taxon>Lachnospirales</taxon>
        <taxon>Lachnospiraceae</taxon>
        <taxon>Enterocloster</taxon>
    </lineage>
</organism>
<dbReference type="PANTHER" id="PTHR33514:SF13">
    <property type="entry name" value="PROTEIN ABCI12, CHLOROPLASTIC"/>
    <property type="match status" value="1"/>
</dbReference>
<dbReference type="Pfam" id="PF02361">
    <property type="entry name" value="CbiQ"/>
    <property type="match status" value="1"/>
</dbReference>
<accession>A0A0J9CGI9</accession>
<evidence type="ECO:0000256" key="5">
    <source>
        <dbReference type="SAM" id="Phobius"/>
    </source>
</evidence>
<feature type="transmembrane region" description="Helical" evidence="5">
    <location>
        <begin position="236"/>
        <end position="257"/>
    </location>
</feature>
<sequence>MKMASLYVEKESALHRTHPINKLYYIMAAVLIPLFISNLYVTVGVILINLTLLSKGRVFRRMLPLIGVSLILMASILLVQGLFNPDNETVLLDVMGIRYYLEGFLHALSICLNLINIICAFSILVLTTRPSDLVESLVKKGMSPKIGYVFSSVLQIIPEMITSTGTITDAQRSRGLEMEGSLLTRVKAFIPLIGPVVMNSLLQTRERAVALEVRGFNSRTPKTFINQMEDGSHDRFIRSCCCVLVIAALVWRGFLWLR</sequence>
<keyword evidence="4 5" id="KW-0472">Membrane</keyword>
<evidence type="ECO:0000256" key="4">
    <source>
        <dbReference type="ARBA" id="ARBA00023136"/>
    </source>
</evidence>
<evidence type="ECO:0000256" key="3">
    <source>
        <dbReference type="ARBA" id="ARBA00022989"/>
    </source>
</evidence>
<dbReference type="GO" id="GO:0005886">
    <property type="term" value="C:plasma membrane"/>
    <property type="evidence" value="ECO:0007669"/>
    <property type="project" value="UniProtKB-ARBA"/>
</dbReference>
<keyword evidence="2 5" id="KW-0812">Transmembrane</keyword>
<dbReference type="AlphaFoldDB" id="A0A0J9CGI9"/>
<dbReference type="GeneID" id="93165741"/>
<name>A0A0J9CGI9_9FIRM</name>
<protein>
    <recommendedName>
        <fullName evidence="8">Energy-coupling factor transporter transmembrane protein EcfT</fullName>
    </recommendedName>
</protein>
<dbReference type="RefSeq" id="WP_007867090.1">
    <property type="nucleotide sequence ID" value="NZ_KQ235876.1"/>
</dbReference>
<dbReference type="EMBL" id="ADLK01000005">
    <property type="protein sequence ID" value="KMW23749.1"/>
    <property type="molecule type" value="Genomic_DNA"/>
</dbReference>
<feature type="transmembrane region" description="Helical" evidence="5">
    <location>
        <begin position="103"/>
        <end position="126"/>
    </location>
</feature>
<dbReference type="InterPro" id="IPR003339">
    <property type="entry name" value="ABC/ECF_trnsptr_transmembrane"/>
</dbReference>
<feature type="transmembrane region" description="Helical" evidence="5">
    <location>
        <begin position="62"/>
        <end position="83"/>
    </location>
</feature>
<dbReference type="CDD" id="cd16914">
    <property type="entry name" value="EcfT"/>
    <property type="match status" value="1"/>
</dbReference>
<dbReference type="PANTHER" id="PTHR33514">
    <property type="entry name" value="PROTEIN ABCI12, CHLOROPLASTIC"/>
    <property type="match status" value="1"/>
</dbReference>
<comment type="caution">
    <text evidence="6">The sequence shown here is derived from an EMBL/GenBank/DDBJ whole genome shotgun (WGS) entry which is preliminary data.</text>
</comment>
<keyword evidence="3 5" id="KW-1133">Transmembrane helix</keyword>